<dbReference type="PROSITE" id="PS50173">
    <property type="entry name" value="UMUC"/>
    <property type="match status" value="1"/>
</dbReference>
<keyword evidence="4" id="KW-0963">Cytoplasm</keyword>
<dbReference type="GO" id="GO:0009432">
    <property type="term" value="P:SOS response"/>
    <property type="evidence" value="ECO:0007669"/>
    <property type="project" value="TreeGrafter"/>
</dbReference>
<comment type="subcellular location">
    <subcellularLocation>
        <location evidence="4">Cytoplasm</location>
    </subcellularLocation>
</comment>
<proteinExistence type="inferred from homology"/>
<dbReference type="Gene3D" id="3.30.1490.100">
    <property type="entry name" value="DNA polymerase, Y-family, little finger domain"/>
    <property type="match status" value="1"/>
</dbReference>
<evidence type="ECO:0000259" key="6">
    <source>
        <dbReference type="PROSITE" id="PS50173"/>
    </source>
</evidence>
<feature type="region of interest" description="Disordered" evidence="5">
    <location>
        <begin position="365"/>
        <end position="387"/>
    </location>
</feature>
<dbReference type="Proteomes" id="UP000182498">
    <property type="component" value="Unassembled WGS sequence"/>
</dbReference>
<evidence type="ECO:0000256" key="4">
    <source>
        <dbReference type="HAMAP-Rule" id="MF_01113"/>
    </source>
</evidence>
<comment type="catalytic activity">
    <reaction evidence="3 4">
        <text>DNA(n) + a 2'-deoxyribonucleoside 5'-triphosphate = DNA(n+1) + diphosphate</text>
        <dbReference type="Rhea" id="RHEA:22508"/>
        <dbReference type="Rhea" id="RHEA-COMP:17339"/>
        <dbReference type="Rhea" id="RHEA-COMP:17340"/>
        <dbReference type="ChEBI" id="CHEBI:33019"/>
        <dbReference type="ChEBI" id="CHEBI:61560"/>
        <dbReference type="ChEBI" id="CHEBI:173112"/>
        <dbReference type="EC" id="2.7.7.7"/>
    </reaction>
</comment>
<dbReference type="PANTHER" id="PTHR11076">
    <property type="entry name" value="DNA REPAIR POLYMERASE UMUC / TRANSFERASE FAMILY MEMBER"/>
    <property type="match status" value="1"/>
</dbReference>
<dbReference type="InterPro" id="IPR036775">
    <property type="entry name" value="DNA_pol_Y-fam_lit_finger_sf"/>
</dbReference>
<feature type="site" description="Substrate discrimination" evidence="4">
    <location>
        <position position="21"/>
    </location>
</feature>
<comment type="subunit">
    <text evidence="4">Monomer.</text>
</comment>
<dbReference type="GO" id="GO:0000287">
    <property type="term" value="F:magnesium ion binding"/>
    <property type="evidence" value="ECO:0007669"/>
    <property type="project" value="UniProtKB-UniRule"/>
</dbReference>
<dbReference type="Gene3D" id="3.30.70.270">
    <property type="match status" value="1"/>
</dbReference>
<dbReference type="InterPro" id="IPR001126">
    <property type="entry name" value="UmuC"/>
</dbReference>
<feature type="binding site" evidence="4">
    <location>
        <position position="111"/>
    </location>
    <ligand>
        <name>Mg(2+)</name>
        <dbReference type="ChEBI" id="CHEBI:18420"/>
    </ligand>
</feature>
<dbReference type="EC" id="2.7.7.7" evidence="4"/>
<dbReference type="NCBIfam" id="NF002677">
    <property type="entry name" value="PRK02406.1"/>
    <property type="match status" value="1"/>
</dbReference>
<feature type="domain" description="UmuC" evidence="6">
    <location>
        <begin position="12"/>
        <end position="194"/>
    </location>
</feature>
<evidence type="ECO:0000313" key="7">
    <source>
        <dbReference type="EMBL" id="CUU65293.1"/>
    </source>
</evidence>
<evidence type="ECO:0000256" key="3">
    <source>
        <dbReference type="ARBA" id="ARBA00049244"/>
    </source>
</evidence>
<dbReference type="InterPro" id="IPR050116">
    <property type="entry name" value="DNA_polymerase-Y"/>
</dbReference>
<feature type="active site" evidence="4">
    <location>
        <position position="112"/>
    </location>
</feature>
<accession>A0A125T592</accession>
<evidence type="ECO:0000313" key="8">
    <source>
        <dbReference type="Proteomes" id="UP000182498"/>
    </source>
</evidence>
<dbReference type="SUPFAM" id="SSF56672">
    <property type="entry name" value="DNA/RNA polymerases"/>
    <property type="match status" value="1"/>
</dbReference>
<feature type="compositionally biased region" description="Low complexity" evidence="5">
    <location>
        <begin position="377"/>
        <end position="387"/>
    </location>
</feature>
<dbReference type="AlphaFoldDB" id="A0A125T592"/>
<dbReference type="GO" id="GO:0003887">
    <property type="term" value="F:DNA-directed DNA polymerase activity"/>
    <property type="evidence" value="ECO:0007669"/>
    <property type="project" value="UniProtKB-UniRule"/>
</dbReference>
<dbReference type="InterPro" id="IPR017961">
    <property type="entry name" value="DNA_pol_Y-fam_little_finger"/>
</dbReference>
<evidence type="ECO:0000256" key="2">
    <source>
        <dbReference type="ARBA" id="ARBA00025589"/>
    </source>
</evidence>
<protein>
    <recommendedName>
        <fullName evidence="4">DNA polymerase IV</fullName>
        <shortName evidence="4">Pol IV</shortName>
        <ecNumber evidence="4">2.7.7.7</ecNumber>
    </recommendedName>
</protein>
<dbReference type="Pfam" id="PF11799">
    <property type="entry name" value="IMS_C"/>
    <property type="match status" value="1"/>
</dbReference>
<name>A0A125T592_9CORY</name>
<dbReference type="OrthoDB" id="9808813at2"/>
<keyword evidence="4" id="KW-0515">Mutator protein</keyword>
<dbReference type="GO" id="GO:0006261">
    <property type="term" value="P:DNA-templated DNA replication"/>
    <property type="evidence" value="ECO:0007669"/>
    <property type="project" value="UniProtKB-UniRule"/>
</dbReference>
<dbReference type="GO" id="GO:0006281">
    <property type="term" value="P:DNA repair"/>
    <property type="evidence" value="ECO:0007669"/>
    <property type="project" value="UniProtKB-UniRule"/>
</dbReference>
<dbReference type="GO" id="GO:0003684">
    <property type="term" value="F:damaged DNA binding"/>
    <property type="evidence" value="ECO:0007669"/>
    <property type="project" value="InterPro"/>
</dbReference>
<keyword evidence="4 7" id="KW-0548">Nucleotidyltransferase</keyword>
<dbReference type="RefSeq" id="WP_082796381.1">
    <property type="nucleotide sequence ID" value="NZ_JBQDRJ010000017.1"/>
</dbReference>
<dbReference type="Pfam" id="PF00817">
    <property type="entry name" value="IMS"/>
    <property type="match status" value="1"/>
</dbReference>
<dbReference type="EMBL" id="FAUH01000003">
    <property type="protein sequence ID" value="CUU65293.1"/>
    <property type="molecule type" value="Genomic_DNA"/>
</dbReference>
<dbReference type="SUPFAM" id="SSF100879">
    <property type="entry name" value="Lesion bypass DNA polymerase (Y-family), little finger domain"/>
    <property type="match status" value="1"/>
</dbReference>
<dbReference type="HAMAP" id="MF_01113">
    <property type="entry name" value="DNApol_IV"/>
    <property type="match status" value="1"/>
</dbReference>
<comment type="function">
    <text evidence="2 4">Poorly processive, error-prone DNA polymerase involved in untargeted mutagenesis. Copies undamaged DNA at stalled replication forks, which arise in vivo from mismatched or misaligned primer ends. These misaligned primers can be extended by PolIV. Exhibits no 3'-5' exonuclease (proofreading) activity. May be involved in translesional synthesis, in conjunction with the beta clamp from PolIII.</text>
</comment>
<dbReference type="InterPro" id="IPR022880">
    <property type="entry name" value="DNApol_IV"/>
</dbReference>
<dbReference type="GO" id="GO:0042276">
    <property type="term" value="P:error-prone translesion synthesis"/>
    <property type="evidence" value="ECO:0007669"/>
    <property type="project" value="TreeGrafter"/>
</dbReference>
<gene>
    <name evidence="4" type="primary">dinB</name>
    <name evidence="7" type="ORF">CVAR292_00611</name>
</gene>
<keyword evidence="4" id="KW-0235">DNA replication</keyword>
<dbReference type="Gene3D" id="3.40.1170.60">
    <property type="match status" value="1"/>
</dbReference>
<keyword evidence="4" id="KW-0479">Metal-binding</keyword>
<keyword evidence="4" id="KW-0227">DNA damage</keyword>
<feature type="binding site" evidence="4">
    <location>
        <position position="16"/>
    </location>
    <ligand>
        <name>Mg(2+)</name>
        <dbReference type="ChEBI" id="CHEBI:18420"/>
    </ligand>
</feature>
<keyword evidence="4" id="KW-0460">Magnesium</keyword>
<feature type="region of interest" description="Disordered" evidence="5">
    <location>
        <begin position="419"/>
        <end position="466"/>
    </location>
</feature>
<evidence type="ECO:0000256" key="1">
    <source>
        <dbReference type="ARBA" id="ARBA00010945"/>
    </source>
</evidence>
<dbReference type="Gene3D" id="1.10.150.20">
    <property type="entry name" value="5' to 3' exonuclease, C-terminal subdomain"/>
    <property type="match status" value="1"/>
</dbReference>
<comment type="cofactor">
    <cofactor evidence="4">
        <name>Mg(2+)</name>
        <dbReference type="ChEBI" id="CHEBI:18420"/>
    </cofactor>
    <text evidence="4">Binds 2 magnesium ions per subunit.</text>
</comment>
<comment type="similarity">
    <text evidence="1 4">Belongs to the DNA polymerase type-Y family.</text>
</comment>
<dbReference type="PANTHER" id="PTHR11076:SF33">
    <property type="entry name" value="DNA POLYMERASE KAPPA"/>
    <property type="match status" value="1"/>
</dbReference>
<evidence type="ECO:0000256" key="5">
    <source>
        <dbReference type="SAM" id="MobiDB-lite"/>
    </source>
</evidence>
<keyword evidence="4" id="KW-0239">DNA-directed DNA polymerase</keyword>
<keyword evidence="4" id="KW-0234">DNA repair</keyword>
<dbReference type="InterPro" id="IPR043128">
    <property type="entry name" value="Rev_trsase/Diguanyl_cyclase"/>
</dbReference>
<dbReference type="GO" id="GO:0005829">
    <property type="term" value="C:cytosol"/>
    <property type="evidence" value="ECO:0007669"/>
    <property type="project" value="TreeGrafter"/>
</dbReference>
<dbReference type="NCBIfam" id="NF002882">
    <property type="entry name" value="PRK03348.1"/>
    <property type="match status" value="1"/>
</dbReference>
<dbReference type="CDD" id="cd03586">
    <property type="entry name" value="PolY_Pol_IV_kappa"/>
    <property type="match status" value="1"/>
</dbReference>
<reference evidence="8" key="1">
    <citation type="submission" date="2015-11" db="EMBL/GenBank/DDBJ databases">
        <authorList>
            <person name="Dugat-Bony E."/>
        </authorList>
    </citation>
    <scope>NUCLEOTIDE SEQUENCE [LARGE SCALE GENOMIC DNA]</scope>
    <source>
        <strain evidence="8">Mu292</strain>
    </source>
</reference>
<keyword evidence="4" id="KW-0238">DNA-binding</keyword>
<keyword evidence="8" id="KW-1185">Reference proteome</keyword>
<organism evidence="7 8">
    <name type="scientific">Corynebacterium variabile</name>
    <dbReference type="NCBI Taxonomy" id="1727"/>
    <lineage>
        <taxon>Bacteria</taxon>
        <taxon>Bacillati</taxon>
        <taxon>Actinomycetota</taxon>
        <taxon>Actinomycetes</taxon>
        <taxon>Mycobacteriales</taxon>
        <taxon>Corynebacteriaceae</taxon>
        <taxon>Corynebacterium</taxon>
    </lineage>
</organism>
<sequence>MTGSGTGERRWVVHVDMDAFFASVEQLTRPTLRGRPVLVGGASGRGVVAGASYEARVFGARSAMPMSQAVRLCRGKASVVHPRFVVYSAASERIFGILEREAGFIERLSVDEGFAEPAVLVGATTQDAGSWAHALQDTVEQETGLVCSIGVSTGKLHAKMASDLNKPHGVAVVGADRRDEVFGPRPVGEIGGIGPVAQARLAEVGVATIGQFTAMDDADVRSLLGSVGTQLLGYARGVDPRPVAARGRAKQVSAERTLEVDATTTAAADPVLVASATAAHSRLKKDGRAARTVTVKTRTADFRAHTRSLTLAVPTEDLDEIIAASRSVMPHPEESGAVRLVGVSLSGLTDECQGALFPELPEIGTRETVHPDPPEPEGAAAADPRGPWRATQDVRHAEFGYGWVQGTGGGVVSVRFETRATGPGRTRTFPVDDPDLSPADPLESLAWDPPAVPPTDTVVPSGPEQG</sequence>
<dbReference type="InterPro" id="IPR043502">
    <property type="entry name" value="DNA/RNA_pol_sf"/>
</dbReference>
<keyword evidence="4 7" id="KW-0808">Transferase</keyword>